<feature type="coiled-coil region" evidence="6">
    <location>
        <begin position="111"/>
        <end position="138"/>
    </location>
</feature>
<evidence type="ECO:0000256" key="7">
    <source>
        <dbReference type="SAM" id="MobiDB-lite"/>
    </source>
</evidence>
<evidence type="ECO:0000256" key="2">
    <source>
        <dbReference type="ARBA" id="ARBA00023015"/>
    </source>
</evidence>
<name>A0A8J8WGB3_9EURO</name>
<proteinExistence type="predicted"/>
<keyword evidence="10" id="KW-1185">Reference proteome</keyword>
<dbReference type="CDD" id="cd12148">
    <property type="entry name" value="fungal_TF_MHR"/>
    <property type="match status" value="1"/>
</dbReference>
<evidence type="ECO:0000313" key="9">
    <source>
        <dbReference type="EMBL" id="KAF7714177.1"/>
    </source>
</evidence>
<dbReference type="InterPro" id="IPR051127">
    <property type="entry name" value="Fungal_SecMet_Regulators"/>
</dbReference>
<evidence type="ECO:0000256" key="6">
    <source>
        <dbReference type="SAM" id="Coils"/>
    </source>
</evidence>
<dbReference type="GO" id="GO:0000978">
    <property type="term" value="F:RNA polymerase II cis-regulatory region sequence-specific DNA binding"/>
    <property type="evidence" value="ECO:0007669"/>
    <property type="project" value="TreeGrafter"/>
</dbReference>
<dbReference type="OrthoDB" id="39175at2759"/>
<dbReference type="GO" id="GO:0006351">
    <property type="term" value="P:DNA-templated transcription"/>
    <property type="evidence" value="ECO:0007669"/>
    <property type="project" value="InterPro"/>
</dbReference>
<dbReference type="Proteomes" id="UP000631181">
    <property type="component" value="Unassembled WGS sequence"/>
</dbReference>
<dbReference type="InterPro" id="IPR036864">
    <property type="entry name" value="Zn2-C6_fun-type_DNA-bd_sf"/>
</dbReference>
<dbReference type="GO" id="GO:0008270">
    <property type="term" value="F:zinc ion binding"/>
    <property type="evidence" value="ECO:0007669"/>
    <property type="project" value="InterPro"/>
</dbReference>
<dbReference type="GO" id="GO:0000435">
    <property type="term" value="P:positive regulation of transcription from RNA polymerase II promoter by galactose"/>
    <property type="evidence" value="ECO:0007669"/>
    <property type="project" value="TreeGrafter"/>
</dbReference>
<dbReference type="EMBL" id="WIWV01000093">
    <property type="protein sequence ID" value="KAF7714177.1"/>
    <property type="molecule type" value="Genomic_DNA"/>
</dbReference>
<keyword evidence="4" id="KW-0804">Transcription</keyword>
<dbReference type="SMART" id="SM00906">
    <property type="entry name" value="Fungal_trans"/>
    <property type="match status" value="1"/>
</dbReference>
<dbReference type="PROSITE" id="PS50048">
    <property type="entry name" value="ZN2_CY6_FUNGAL_2"/>
    <property type="match status" value="1"/>
</dbReference>
<dbReference type="Pfam" id="PF04082">
    <property type="entry name" value="Fungal_trans"/>
    <property type="match status" value="1"/>
</dbReference>
<evidence type="ECO:0000256" key="5">
    <source>
        <dbReference type="ARBA" id="ARBA00023242"/>
    </source>
</evidence>
<organism evidence="9 10">
    <name type="scientific">Penicillium ucsense</name>
    <dbReference type="NCBI Taxonomy" id="2839758"/>
    <lineage>
        <taxon>Eukaryota</taxon>
        <taxon>Fungi</taxon>
        <taxon>Dikarya</taxon>
        <taxon>Ascomycota</taxon>
        <taxon>Pezizomycotina</taxon>
        <taxon>Eurotiomycetes</taxon>
        <taxon>Eurotiomycetidae</taxon>
        <taxon>Eurotiales</taxon>
        <taxon>Aspergillaceae</taxon>
        <taxon>Penicillium</taxon>
    </lineage>
</organism>
<accession>A0A8J8WGB3</accession>
<dbReference type="PANTHER" id="PTHR47424:SF5">
    <property type="entry name" value="ZN(II)2CYS6 TRANSCRIPTION FACTOR (EUROFUNG)"/>
    <property type="match status" value="1"/>
</dbReference>
<sequence length="795" mass="89603">MRSAHEAAVSSVSETPRKRAKYTQIAWFVYPRTVIIEYTFYLYWPLTLRIPSTECKRRKIKCSGGSPCTRCAQGKALCRYSTDRIPIQDTDFKDARYHLFLEHGRPVGPRFDAIDRHLESLQQEMRSMSARLRELEASSPASSMPAKSNTQKELDRILNAPKTPTYVGPTSAEFGLRQHQSSLNPPESAYDTDEDEPVFNSAGRSSMPHPGSGVSLHLEEVLRLLEVYEDLVGVMYPCVDMESVRVYAQDYYRSHGIITTSIDDLQDQSSEDQDWFFARDIQVLKLLLATALLAESHGRSELAAQLADSVEDHFAPRFKVAEVDMKEILIMTLLSIFHSYRDDEVISWRMTRIATSACMELGLHRQETWRQTGGVFPGELAWTWAMRLFWCVYVLDRKWSFGSGLPFGMQDTDIDTNIPEPGHSTPYLACLISHARLSTKIWGLVMEWPENCPSTTADQCVQLDAEVRQWIWSIPPELRFSPTRSSAADAQAERSPQQDRMRMLQVLLALQGNQLRILVYRQNLQSKERIAGDPTGAMIAVETAKNTIHMLEHYSSESNIYFDRPEPFNYFLISALAALLLAVSHAPNRFSHVCRPEFYTAIRLVRRSATRARTSRRLHKLLRRLKHVQLPKGSLDHQAVSRVRQDDYKNPGSHGPAMEGQRLSDQISLAATAIPRYGWDSASGHLLASNSIATPNPNLTHDRSSALWNTSLDTTEDGSRVCEDLSSFFENAGDYFFDPHLALSVQASSTADASLARGVDMGFFSVPANPLSPSHAFDDLDAGNEELTRAMAGLL</sequence>
<evidence type="ECO:0000256" key="1">
    <source>
        <dbReference type="ARBA" id="ARBA00022723"/>
    </source>
</evidence>
<evidence type="ECO:0000313" key="10">
    <source>
        <dbReference type="Proteomes" id="UP000631181"/>
    </source>
</evidence>
<keyword evidence="3" id="KW-0238">DNA-binding</keyword>
<gene>
    <name evidence="9" type="ORF">PECM_008731</name>
</gene>
<dbReference type="SUPFAM" id="SSF57701">
    <property type="entry name" value="Zn2/Cys6 DNA-binding domain"/>
    <property type="match status" value="1"/>
</dbReference>
<dbReference type="CDD" id="cd00067">
    <property type="entry name" value="GAL4"/>
    <property type="match status" value="1"/>
</dbReference>
<dbReference type="InterPro" id="IPR001138">
    <property type="entry name" value="Zn2Cys6_DnaBD"/>
</dbReference>
<evidence type="ECO:0000256" key="4">
    <source>
        <dbReference type="ARBA" id="ARBA00023163"/>
    </source>
</evidence>
<dbReference type="Gene3D" id="4.10.240.10">
    <property type="entry name" value="Zn(2)-C6 fungal-type DNA-binding domain"/>
    <property type="match status" value="1"/>
</dbReference>
<reference evidence="9" key="1">
    <citation type="journal article" date="2020" name="Front. Microbiol.">
        <title>Gene regulatory networks of Penicillium echinulatum 2HH and Penicillium oxalicum 114-2 inferred by a computational biology approach.</title>
        <authorList>
            <person name="Lenz A.R."/>
            <person name="Galan-Vasquez E."/>
            <person name="Balbinot E."/>
            <person name="De Abreu F.P."/>
            <person name="De Oliveira N.S."/>
            <person name="Da Rosa L.O."/>
            <person name="De Avila E Silva S."/>
            <person name="Camassola M."/>
            <person name="Dillon A.J.P."/>
            <person name="Perez-Rueda E."/>
        </authorList>
    </citation>
    <scope>NUCLEOTIDE SEQUENCE</scope>
    <source>
        <strain evidence="9">S1M29</strain>
    </source>
</reference>
<dbReference type="GO" id="GO:0005634">
    <property type="term" value="C:nucleus"/>
    <property type="evidence" value="ECO:0007669"/>
    <property type="project" value="TreeGrafter"/>
</dbReference>
<keyword evidence="2" id="KW-0805">Transcription regulation</keyword>
<keyword evidence="5" id="KW-0539">Nucleus</keyword>
<protein>
    <submittedName>
        <fullName evidence="9">Fungal Zn(2)-Cys(6) binuclear cluster domain-containing protein</fullName>
    </submittedName>
</protein>
<dbReference type="Pfam" id="PF00172">
    <property type="entry name" value="Zn_clus"/>
    <property type="match status" value="1"/>
</dbReference>
<evidence type="ECO:0000259" key="8">
    <source>
        <dbReference type="PROSITE" id="PS50048"/>
    </source>
</evidence>
<dbReference type="AlphaFoldDB" id="A0A8J8WGB3"/>
<dbReference type="GO" id="GO:0000981">
    <property type="term" value="F:DNA-binding transcription factor activity, RNA polymerase II-specific"/>
    <property type="evidence" value="ECO:0007669"/>
    <property type="project" value="InterPro"/>
</dbReference>
<keyword evidence="6" id="KW-0175">Coiled coil</keyword>
<dbReference type="InterPro" id="IPR007219">
    <property type="entry name" value="XnlR_reg_dom"/>
</dbReference>
<comment type="caution">
    <text evidence="9">The sequence shown here is derived from an EMBL/GenBank/DDBJ whole genome shotgun (WGS) entry which is preliminary data.</text>
</comment>
<feature type="region of interest" description="Disordered" evidence="7">
    <location>
        <begin position="177"/>
        <end position="211"/>
    </location>
</feature>
<dbReference type="PANTHER" id="PTHR47424">
    <property type="entry name" value="REGULATORY PROTEIN GAL4"/>
    <property type="match status" value="1"/>
</dbReference>
<evidence type="ECO:0000256" key="3">
    <source>
        <dbReference type="ARBA" id="ARBA00023125"/>
    </source>
</evidence>
<keyword evidence="1" id="KW-0479">Metal-binding</keyword>
<feature type="domain" description="Zn(2)-C6 fungal-type" evidence="8">
    <location>
        <begin position="55"/>
        <end position="80"/>
    </location>
</feature>